<dbReference type="OrthoDB" id="368507at2759"/>
<reference evidence="2" key="1">
    <citation type="submission" date="2025-08" db="UniProtKB">
        <authorList>
            <consortium name="RefSeq"/>
        </authorList>
    </citation>
    <scope>IDENTIFICATION</scope>
</reference>
<dbReference type="GeneID" id="112043521"/>
<dbReference type="RefSeq" id="XP_023934753.1">
    <property type="nucleotide sequence ID" value="XM_024078985.2"/>
</dbReference>
<evidence type="ECO:0000313" key="2">
    <source>
        <dbReference type="RefSeq" id="XP_023934753.1"/>
    </source>
</evidence>
<dbReference type="AlphaFoldDB" id="A0A6J1MPC1"/>
<keyword evidence="1" id="KW-1185">Reference proteome</keyword>
<dbReference type="Pfam" id="PF16093">
    <property type="entry name" value="PAC4"/>
    <property type="match status" value="1"/>
</dbReference>
<accession>A0A6J1MPC1</accession>
<proteinExistence type="predicted"/>
<dbReference type="InterPro" id="IPR032157">
    <property type="entry name" value="PAC4"/>
</dbReference>
<protein>
    <submittedName>
        <fullName evidence="2">Uncharacterized protein LOC112043521</fullName>
    </submittedName>
</protein>
<dbReference type="Proteomes" id="UP001652582">
    <property type="component" value="Chromosome 7"/>
</dbReference>
<dbReference type="GO" id="GO:0043248">
    <property type="term" value="P:proteasome assembly"/>
    <property type="evidence" value="ECO:0007669"/>
    <property type="project" value="InterPro"/>
</dbReference>
<sequence>MEAGSSPKRLTTTRRVKYRESAWRVHEFEVWSGELLCRAAVLRMDGSALVWLGAQDAQLGDMALGMPHENGALATALLGSADDAVRLARRLAAARARPAHVCCSLALNRFTAPLVERALAAELKAHPDCF</sequence>
<organism evidence="1 2">
    <name type="scientific">Bicyclus anynana</name>
    <name type="common">Squinting bush brown butterfly</name>
    <dbReference type="NCBI Taxonomy" id="110368"/>
    <lineage>
        <taxon>Eukaryota</taxon>
        <taxon>Metazoa</taxon>
        <taxon>Ecdysozoa</taxon>
        <taxon>Arthropoda</taxon>
        <taxon>Hexapoda</taxon>
        <taxon>Insecta</taxon>
        <taxon>Pterygota</taxon>
        <taxon>Neoptera</taxon>
        <taxon>Endopterygota</taxon>
        <taxon>Lepidoptera</taxon>
        <taxon>Glossata</taxon>
        <taxon>Ditrysia</taxon>
        <taxon>Papilionoidea</taxon>
        <taxon>Nymphalidae</taxon>
        <taxon>Satyrinae</taxon>
        <taxon>Satyrini</taxon>
        <taxon>Mycalesina</taxon>
        <taxon>Bicyclus</taxon>
    </lineage>
</organism>
<dbReference type="KEGG" id="bany:112043521"/>
<gene>
    <name evidence="2" type="primary">LOC112043521</name>
</gene>
<name>A0A6J1MPC1_BICAN</name>
<evidence type="ECO:0000313" key="1">
    <source>
        <dbReference type="Proteomes" id="UP001652582"/>
    </source>
</evidence>